<dbReference type="RefSeq" id="WP_344827665.1">
    <property type="nucleotide sequence ID" value="NZ_BAAAUV010000006.1"/>
</dbReference>
<dbReference type="PANTHER" id="PTHR13789">
    <property type="entry name" value="MONOOXYGENASE"/>
    <property type="match status" value="1"/>
</dbReference>
<organism evidence="4 5">
    <name type="scientific">Actinocorallia longicatena</name>
    <dbReference type="NCBI Taxonomy" id="111803"/>
    <lineage>
        <taxon>Bacteria</taxon>
        <taxon>Bacillati</taxon>
        <taxon>Actinomycetota</taxon>
        <taxon>Actinomycetes</taxon>
        <taxon>Streptosporangiales</taxon>
        <taxon>Thermomonosporaceae</taxon>
        <taxon>Actinocorallia</taxon>
    </lineage>
</organism>
<dbReference type="Gene3D" id="3.50.50.60">
    <property type="entry name" value="FAD/NAD(P)-binding domain"/>
    <property type="match status" value="1"/>
</dbReference>
<comment type="caution">
    <text evidence="4">The sequence shown here is derived from an EMBL/GenBank/DDBJ whole genome shotgun (WGS) entry which is preliminary data.</text>
</comment>
<evidence type="ECO:0000256" key="2">
    <source>
        <dbReference type="ARBA" id="ARBA00023033"/>
    </source>
</evidence>
<dbReference type="EMBL" id="BAAAUV010000006">
    <property type="protein sequence ID" value="GAA3210435.1"/>
    <property type="molecule type" value="Genomic_DNA"/>
</dbReference>
<dbReference type="PANTHER" id="PTHR13789:SF268">
    <property type="entry name" value="5-METHYLPHENAZINE-1-CARBOXYLATE 1-MONOOXYGENASE"/>
    <property type="match status" value="1"/>
</dbReference>
<protein>
    <submittedName>
        <fullName evidence="4">Pyocyanin biosynthetic protein PhzM</fullName>
    </submittedName>
</protein>
<name>A0ABP6Q8J9_9ACTN</name>
<proteinExistence type="predicted"/>
<dbReference type="Pfam" id="PF01494">
    <property type="entry name" value="FAD_binding_3"/>
    <property type="match status" value="1"/>
</dbReference>
<dbReference type="SUPFAM" id="SSF51905">
    <property type="entry name" value="FAD/NAD(P)-binding domain"/>
    <property type="match status" value="1"/>
</dbReference>
<evidence type="ECO:0000256" key="1">
    <source>
        <dbReference type="ARBA" id="ARBA00023002"/>
    </source>
</evidence>
<dbReference type="Gene3D" id="3.30.9.30">
    <property type="match status" value="1"/>
</dbReference>
<evidence type="ECO:0000313" key="5">
    <source>
        <dbReference type="Proteomes" id="UP001501237"/>
    </source>
</evidence>
<evidence type="ECO:0000259" key="3">
    <source>
        <dbReference type="Pfam" id="PF01494"/>
    </source>
</evidence>
<dbReference type="Proteomes" id="UP001501237">
    <property type="component" value="Unassembled WGS sequence"/>
</dbReference>
<keyword evidence="5" id="KW-1185">Reference proteome</keyword>
<evidence type="ECO:0000313" key="4">
    <source>
        <dbReference type="EMBL" id="GAA3210435.1"/>
    </source>
</evidence>
<sequence length="388" mass="39986">MTHVVIAGAGIGGLTSALCLHEAGVDVRIAEASLRREPAGVGINLMPAAVGELVRLGIDPGGIGTPVAEMAHFDRHGNLIWSEPRAGQYSVHRGELQRALLRAVRERLGPGAVRSGLAVDGFAAAPGGVTVRCRDRGTGGAAEIRGDVLVGADGIHSTVRRLLHPGEGDPLPSGIMMWRGITEAPGPVPAATVAVYGDNTTAKLVVYPLGRAPSGGTRVNWVAEVRDPGPGGLAGHFAGWAPAGLDVLGLFASTREILRLPMTDRDPLPIWGTGPVTLLGDAAHPMYPVGSNGGSQAILDARALADALAESSDPAAALRFYEDLRRPATTAIVTACRTMPADEILTLVASRAPSGFTDISTVLTPAELSALSAAYRTTSLLRPPALQG</sequence>
<dbReference type="NCBIfam" id="NF005720">
    <property type="entry name" value="PRK07538.1"/>
    <property type="match status" value="1"/>
</dbReference>
<dbReference type="InterPro" id="IPR050493">
    <property type="entry name" value="FAD-dep_Monooxygenase_BioMet"/>
</dbReference>
<dbReference type="InterPro" id="IPR002938">
    <property type="entry name" value="FAD-bd"/>
</dbReference>
<gene>
    <name evidence="4" type="primary">phzM</name>
    <name evidence="4" type="ORF">GCM10010468_28380</name>
</gene>
<feature type="domain" description="FAD-binding" evidence="3">
    <location>
        <begin position="2"/>
        <end position="334"/>
    </location>
</feature>
<keyword evidence="1" id="KW-0560">Oxidoreductase</keyword>
<reference evidence="5" key="1">
    <citation type="journal article" date="2019" name="Int. J. Syst. Evol. Microbiol.">
        <title>The Global Catalogue of Microorganisms (GCM) 10K type strain sequencing project: providing services to taxonomists for standard genome sequencing and annotation.</title>
        <authorList>
            <consortium name="The Broad Institute Genomics Platform"/>
            <consortium name="The Broad Institute Genome Sequencing Center for Infectious Disease"/>
            <person name="Wu L."/>
            <person name="Ma J."/>
        </authorList>
    </citation>
    <scope>NUCLEOTIDE SEQUENCE [LARGE SCALE GENOMIC DNA]</scope>
    <source>
        <strain evidence="5">JCM 9377</strain>
    </source>
</reference>
<dbReference type="SUPFAM" id="SSF54373">
    <property type="entry name" value="FAD-linked reductases, C-terminal domain"/>
    <property type="match status" value="1"/>
</dbReference>
<dbReference type="PRINTS" id="PR00420">
    <property type="entry name" value="RNGMNOXGNASE"/>
</dbReference>
<keyword evidence="2" id="KW-0503">Monooxygenase</keyword>
<accession>A0ABP6Q8J9</accession>
<dbReference type="InterPro" id="IPR036188">
    <property type="entry name" value="FAD/NAD-bd_sf"/>
</dbReference>